<evidence type="ECO:0000256" key="4">
    <source>
        <dbReference type="ARBA" id="ARBA00022840"/>
    </source>
</evidence>
<evidence type="ECO:0000256" key="6">
    <source>
        <dbReference type="SAM" id="Phobius"/>
    </source>
</evidence>
<dbReference type="PROSITE" id="PS00108">
    <property type="entry name" value="PROTEIN_KINASE_ST"/>
    <property type="match status" value="1"/>
</dbReference>
<keyword evidence="9" id="KW-1185">Reference proteome</keyword>
<gene>
    <name evidence="8" type="ORF">HAHE_12980</name>
</gene>
<keyword evidence="1" id="KW-0808">Transferase</keyword>
<evidence type="ECO:0000256" key="3">
    <source>
        <dbReference type="ARBA" id="ARBA00022777"/>
    </source>
</evidence>
<dbReference type="SMART" id="SM00220">
    <property type="entry name" value="S_TKc"/>
    <property type="match status" value="1"/>
</dbReference>
<evidence type="ECO:0000259" key="7">
    <source>
        <dbReference type="PROSITE" id="PS50011"/>
    </source>
</evidence>
<dbReference type="PANTHER" id="PTHR43289:SF6">
    <property type="entry name" value="SERINE_THREONINE-PROTEIN KINASE NEKL-3"/>
    <property type="match status" value="1"/>
</dbReference>
<dbReference type="InterPro" id="IPR017441">
    <property type="entry name" value="Protein_kinase_ATP_BS"/>
</dbReference>
<feature type="transmembrane region" description="Helical" evidence="6">
    <location>
        <begin position="383"/>
        <end position="409"/>
    </location>
</feature>
<dbReference type="EMBL" id="AP024702">
    <property type="protein sequence ID" value="BCX47390.1"/>
    <property type="molecule type" value="Genomic_DNA"/>
</dbReference>
<protein>
    <recommendedName>
        <fullName evidence="7">Protein kinase domain-containing protein</fullName>
    </recommendedName>
</protein>
<dbReference type="SUPFAM" id="SSF56112">
    <property type="entry name" value="Protein kinase-like (PK-like)"/>
    <property type="match status" value="1"/>
</dbReference>
<evidence type="ECO:0000256" key="1">
    <source>
        <dbReference type="ARBA" id="ARBA00022679"/>
    </source>
</evidence>
<keyword evidence="4 5" id="KW-0067">ATP-binding</keyword>
<sequence length="701" mass="74596">MSDSNDPTCPNCGSAIPEDAPSGLCPACALKGVATVSSTTTASGRSAPPSIGEIAPHFPDLEILELLGAGGMGAVYKARQPQLDRFVALKILSHDLASDPAFVERFNREARVLARLSHPNIVGVHDFGTAGPYCYLTMELVDGVNLRQAMQAGRFTPTEALAMVQHLCSALKFAHEEGILHRDIKPENVLIDSKGRVKIADFGIAKLVGENRQPDVTLTLQGSVLGSPHYMAPEQIESPGDVDQRADIYSLGVVLYELLTGELPIGRFALPSEKAEMDARIDQIVLRTLEKERQARFQTAEEVSTSVTNLSKTPAPVRPAESSATEETGMARFSIASAILTGVSLLATGLFVWLWVMTLTAPPPEPETFSEAEKLAENMSDKLGLATLFVAMAGATGLLGLILGGVALGKIRNSGGSLGGFGLAAFATVTWPLFFASAICDVILAMFPYFGGTELVIVTLISFVTSAFILVRGLQRWAKGVPGPDGTRHHPGVGRSIGVSAAVIVLSPLLVATAVALLNSGDDRDGYDPELARLEEMIDELTDDSSDDSFGDGIPWRIKKPELVLPIIAQPGQRMSLGLKLRDETGRIAWTTDLGSIEAGPDGFPREALLKVGTFLKPDDMNGAIHAVAAVRTGPNGKISRSAADLRDWFFSTELPNELVFDQPIQTTLGIATSVRKGPDGNQGVLSLEIEVTEDGTSEPE</sequence>
<keyword evidence="6" id="KW-1133">Transmembrane helix</keyword>
<feature type="binding site" evidence="5">
    <location>
        <position position="90"/>
    </location>
    <ligand>
        <name>ATP</name>
        <dbReference type="ChEBI" id="CHEBI:30616"/>
    </ligand>
</feature>
<evidence type="ECO:0000313" key="9">
    <source>
        <dbReference type="Proteomes" id="UP001374893"/>
    </source>
</evidence>
<feature type="transmembrane region" description="Helical" evidence="6">
    <location>
        <begin position="333"/>
        <end position="356"/>
    </location>
</feature>
<dbReference type="PROSITE" id="PS50011">
    <property type="entry name" value="PROTEIN_KINASE_DOM"/>
    <property type="match status" value="1"/>
</dbReference>
<evidence type="ECO:0000256" key="5">
    <source>
        <dbReference type="PROSITE-ProRule" id="PRU10141"/>
    </source>
</evidence>
<evidence type="ECO:0000256" key="2">
    <source>
        <dbReference type="ARBA" id="ARBA00022741"/>
    </source>
</evidence>
<dbReference type="RefSeq" id="WP_338689566.1">
    <property type="nucleotide sequence ID" value="NZ_AP024702.1"/>
</dbReference>
<dbReference type="CDD" id="cd14014">
    <property type="entry name" value="STKc_PknB_like"/>
    <property type="match status" value="1"/>
</dbReference>
<evidence type="ECO:0000313" key="8">
    <source>
        <dbReference type="EMBL" id="BCX47390.1"/>
    </source>
</evidence>
<keyword evidence="6" id="KW-0812">Transmembrane</keyword>
<name>A0ABN6H7G0_9BACT</name>
<dbReference type="InterPro" id="IPR011009">
    <property type="entry name" value="Kinase-like_dom_sf"/>
</dbReference>
<dbReference type="PROSITE" id="PS00107">
    <property type="entry name" value="PROTEIN_KINASE_ATP"/>
    <property type="match status" value="1"/>
</dbReference>
<keyword evidence="2 5" id="KW-0547">Nucleotide-binding</keyword>
<feature type="transmembrane region" description="Helical" evidence="6">
    <location>
        <begin position="455"/>
        <end position="475"/>
    </location>
</feature>
<organism evidence="8 9">
    <name type="scientific">Haloferula helveola</name>
    <dbReference type="NCBI Taxonomy" id="490095"/>
    <lineage>
        <taxon>Bacteria</taxon>
        <taxon>Pseudomonadati</taxon>
        <taxon>Verrucomicrobiota</taxon>
        <taxon>Verrucomicrobiia</taxon>
        <taxon>Verrucomicrobiales</taxon>
        <taxon>Verrucomicrobiaceae</taxon>
        <taxon>Haloferula</taxon>
    </lineage>
</organism>
<dbReference type="Proteomes" id="UP001374893">
    <property type="component" value="Chromosome"/>
</dbReference>
<feature type="domain" description="Protein kinase" evidence="7">
    <location>
        <begin position="61"/>
        <end position="333"/>
    </location>
</feature>
<keyword evidence="6" id="KW-0472">Membrane</keyword>
<proteinExistence type="predicted"/>
<dbReference type="Gene3D" id="1.10.510.10">
    <property type="entry name" value="Transferase(Phosphotransferase) domain 1"/>
    <property type="match status" value="1"/>
</dbReference>
<reference evidence="8 9" key="1">
    <citation type="submission" date="2021-06" db="EMBL/GenBank/DDBJ databases">
        <title>Complete genome of Haloferula helveola possessing various polysaccharide degrading enzymes.</title>
        <authorList>
            <person name="Takami H."/>
            <person name="Huang C."/>
            <person name="Hamasaki K."/>
        </authorList>
    </citation>
    <scope>NUCLEOTIDE SEQUENCE [LARGE SCALE GENOMIC DNA]</scope>
    <source>
        <strain evidence="8 9">CN-1</strain>
    </source>
</reference>
<feature type="transmembrane region" description="Helical" evidence="6">
    <location>
        <begin position="496"/>
        <end position="518"/>
    </location>
</feature>
<accession>A0ABN6H7G0</accession>
<dbReference type="InterPro" id="IPR000719">
    <property type="entry name" value="Prot_kinase_dom"/>
</dbReference>
<dbReference type="PANTHER" id="PTHR43289">
    <property type="entry name" value="MITOGEN-ACTIVATED PROTEIN KINASE KINASE KINASE 20-RELATED"/>
    <property type="match status" value="1"/>
</dbReference>
<dbReference type="Gene3D" id="3.30.200.20">
    <property type="entry name" value="Phosphorylase Kinase, domain 1"/>
    <property type="match status" value="1"/>
</dbReference>
<feature type="transmembrane region" description="Helical" evidence="6">
    <location>
        <begin position="421"/>
        <end position="449"/>
    </location>
</feature>
<dbReference type="InterPro" id="IPR008271">
    <property type="entry name" value="Ser/Thr_kinase_AS"/>
</dbReference>
<keyword evidence="3" id="KW-0418">Kinase</keyword>
<dbReference type="Pfam" id="PF00069">
    <property type="entry name" value="Pkinase"/>
    <property type="match status" value="1"/>
</dbReference>